<dbReference type="OrthoDB" id="9807077at2"/>
<feature type="binding site" description="via carbamate group" evidence="16">
    <location>
        <position position="124"/>
    </location>
    <ligand>
        <name>Mg(2+)</name>
        <dbReference type="ChEBI" id="CHEBI:18420"/>
    </ligand>
</feature>
<comment type="caution">
    <text evidence="16">Lacks conserved residue(s) required for the propagation of feature annotation.</text>
</comment>
<evidence type="ECO:0000256" key="12">
    <source>
        <dbReference type="ARBA" id="ARBA00023304"/>
    </source>
</evidence>
<keyword evidence="6 16" id="KW-0001">2Fe-2S</keyword>
<evidence type="ECO:0000256" key="14">
    <source>
        <dbReference type="ARBA" id="ARBA00029436"/>
    </source>
</evidence>
<keyword evidence="21" id="KW-1185">Reference proteome</keyword>
<accession>A0A106BNA0</accession>
<evidence type="ECO:0000256" key="4">
    <source>
        <dbReference type="ARBA" id="ARBA00006486"/>
    </source>
</evidence>
<dbReference type="GO" id="GO:0009097">
    <property type="term" value="P:isoleucine biosynthetic process"/>
    <property type="evidence" value="ECO:0007669"/>
    <property type="project" value="UniProtKB-UniRule"/>
</dbReference>
<dbReference type="UniPathway" id="UPA00047">
    <property type="reaction ID" value="UER00057"/>
</dbReference>
<feature type="binding site" evidence="16">
    <location>
        <position position="491"/>
    </location>
    <ligand>
        <name>Mg(2+)</name>
        <dbReference type="ChEBI" id="CHEBI:18420"/>
    </ligand>
</feature>
<dbReference type="GO" id="GO:0047938">
    <property type="term" value="F:glucose-6-phosphate 1-epimerase activity"/>
    <property type="evidence" value="ECO:0007669"/>
    <property type="project" value="UniProtKB-EC"/>
</dbReference>
<comment type="pathway">
    <text evidence="15 16">Amino-acid biosynthesis; L-isoleucine biosynthesis; L-isoleucine from 2-oxobutanoate: step 3/4.</text>
</comment>
<reference evidence="20 21" key="1">
    <citation type="journal article" date="2015" name="Appl. Environ. Microbiol.">
        <title>Aerobic and Anaerobic Thiosulfate Oxidation by a Cold-Adapted, Subglacial Chemoautotroph.</title>
        <authorList>
            <person name="Harrold Z.R."/>
            <person name="Skidmore M.L."/>
            <person name="Hamilton T.L."/>
            <person name="Desch L."/>
            <person name="Amada K."/>
            <person name="van Gelder W."/>
            <person name="Glover K."/>
            <person name="Roden E.E."/>
            <person name="Boyd E.S."/>
        </authorList>
    </citation>
    <scope>NUCLEOTIDE SEQUENCE [LARGE SCALE GENOMIC DNA]</scope>
    <source>
        <strain evidence="20 21">RG</strain>
    </source>
</reference>
<comment type="cofactor">
    <cofactor evidence="2 16">
        <name>Mg(2+)</name>
        <dbReference type="ChEBI" id="CHEBI:18420"/>
    </cofactor>
</comment>
<comment type="catalytic activity">
    <reaction evidence="16">
        <text>(2R,3R)-2,3-dihydroxy-3-methylpentanoate = (S)-3-methyl-2-oxopentanoate + H2O</text>
        <dbReference type="Rhea" id="RHEA:27694"/>
        <dbReference type="ChEBI" id="CHEBI:15377"/>
        <dbReference type="ChEBI" id="CHEBI:35146"/>
        <dbReference type="ChEBI" id="CHEBI:49258"/>
        <dbReference type="EC" id="4.2.1.9"/>
    </reaction>
</comment>
<dbReference type="InterPro" id="IPR000581">
    <property type="entry name" value="ILV_EDD_N"/>
</dbReference>
<dbReference type="RefSeq" id="WP_059756131.1">
    <property type="nucleotide sequence ID" value="NZ_LDUG01000025.1"/>
</dbReference>
<dbReference type="PROSITE" id="PS00887">
    <property type="entry name" value="ILVD_EDD_2"/>
    <property type="match status" value="1"/>
</dbReference>
<evidence type="ECO:0000313" key="20">
    <source>
        <dbReference type="EMBL" id="KVW95621.1"/>
    </source>
</evidence>
<dbReference type="STRING" id="1123392.GCA_000376425_02145"/>
<dbReference type="Pfam" id="PF00920">
    <property type="entry name" value="ILVD_EDD_N"/>
    <property type="match status" value="1"/>
</dbReference>
<evidence type="ECO:0000256" key="11">
    <source>
        <dbReference type="ARBA" id="ARBA00023239"/>
    </source>
</evidence>
<keyword evidence="12 16" id="KW-0100">Branched-chain amino acid biosynthesis</keyword>
<organism evidence="20 21">
    <name type="scientific">Thiobacillus denitrificans</name>
    <dbReference type="NCBI Taxonomy" id="36861"/>
    <lineage>
        <taxon>Bacteria</taxon>
        <taxon>Pseudomonadati</taxon>
        <taxon>Pseudomonadota</taxon>
        <taxon>Betaproteobacteria</taxon>
        <taxon>Nitrosomonadales</taxon>
        <taxon>Thiobacillaceae</taxon>
        <taxon>Thiobacillus</taxon>
    </lineage>
</organism>
<dbReference type="NCBIfam" id="NF009103">
    <property type="entry name" value="PRK12448.1"/>
    <property type="match status" value="1"/>
</dbReference>
<dbReference type="GO" id="GO:0005829">
    <property type="term" value="C:cytosol"/>
    <property type="evidence" value="ECO:0007669"/>
    <property type="project" value="TreeGrafter"/>
</dbReference>
<dbReference type="PANTHER" id="PTHR43661">
    <property type="entry name" value="D-XYLONATE DEHYDRATASE"/>
    <property type="match status" value="1"/>
</dbReference>
<feature type="binding site" evidence="16">
    <location>
        <position position="81"/>
    </location>
    <ligand>
        <name>Mg(2+)</name>
        <dbReference type="ChEBI" id="CHEBI:18420"/>
    </ligand>
</feature>
<dbReference type="PANTHER" id="PTHR43661:SF3">
    <property type="entry name" value="D-XYLONATE DEHYDRATASE YAGF-RELATED"/>
    <property type="match status" value="1"/>
</dbReference>
<keyword evidence="7 16" id="KW-0479">Metal-binding</keyword>
<dbReference type="Pfam" id="PF24877">
    <property type="entry name" value="ILV_EDD_C"/>
    <property type="match status" value="1"/>
</dbReference>
<dbReference type="InterPro" id="IPR014718">
    <property type="entry name" value="GH-type_carb-bd"/>
</dbReference>
<keyword evidence="10 16" id="KW-0411">Iron-sulfur</keyword>
<dbReference type="GO" id="GO:0009099">
    <property type="term" value="P:L-valine biosynthetic process"/>
    <property type="evidence" value="ECO:0007669"/>
    <property type="project" value="UniProtKB-UniRule"/>
</dbReference>
<dbReference type="SUPFAM" id="SSF52016">
    <property type="entry name" value="LeuD/IlvD-like"/>
    <property type="match status" value="1"/>
</dbReference>
<comment type="function">
    <text evidence="16">Functions in the biosynthesis of branched-chain amino acids. Catalyzes the dehydration of (2R,3R)-2,3-dihydroxy-3-methylpentanoate (2,3-dihydroxy-3-methylvalerate) into 2-oxo-3-methylpentanoate (2-oxo-3-methylvalerate) and of (2R)-2,3-dihydroxy-3-methylbutanoate (2,3-dihydroxyisovalerate) into 2-oxo-3-methylbutanoate (2-oxoisovalerate), the penultimate precursor to L-isoleucine and L-valine, respectively.</text>
</comment>
<dbReference type="Proteomes" id="UP000064243">
    <property type="component" value="Unassembled WGS sequence"/>
</dbReference>
<evidence type="ECO:0000259" key="19">
    <source>
        <dbReference type="Pfam" id="PF24877"/>
    </source>
</evidence>
<dbReference type="EC" id="4.2.1.9" evidence="16 17"/>
<keyword evidence="9 16" id="KW-0408">Iron</keyword>
<sequence>MPDYRSWTTTRGRNMAGARALWRATGMKDGDFNKPIIAIANSFTQFVPGHVHLKDMGQLVAREIEAAGGVAKEFNTIAVDDGIAMGHGGMLYSLPSRDLIADSVEYMVNAHCADALVCISNCDKITPGMVNAALRLNIPTVFVSGGPMEAGKVVWESKVIKLDLVDAMVSAADASFSDEKVDQLERSACPTCGSCSGMFTANSMNCLTEALGLSLPGNGSMLATHADRKNLFLAAGRLIVRNARRYYDDGDTRVLPRAIASFDAFENAIALDIAMGGSTNTVLHLLAAAHEAGVDFTMKDIDRMSRRVPHLSKVAPSIQTYHMEDVHRAGGVMAILGELERGGLIHRDLPTVLCKTLGEQIDLYDIRRTTDKDVKDYFRAAPGGVPTQTAFSQDRRFAKLDDDRVNGCIHDIEHAYSKDGGLAVLVGNLAEDGCIVKTAGVDEHILKFSGPARVFESQDAAVEAILGDKIVAGDVVVIRYEGPRGGPGMQEMLYPTSYIKSKGLGKACALVTDGRFSGGTSGLSIGHASPEAAEGGNIGLVEEGDTIEIDIPKRSINVALDDAELARRRAAMDAKGAQAWKPVNRVREVSAALRAYAAMTTSAAFGAVRDVSQVEHPTAAQAHADPLARFAIPGQLVFRTGAGGLTYADIDNHGGRATICLQGAHVVSFRPKSQQEPVVWVSDAAAFAPGKSIRGGAPVCWPWFGAHATEASYPAHGFARTVDWEVTGTRRRNDAKTEITLQLVDTPQTRAQWPHPTRLTLTVVVGDKLEMRLATTNLGDALVQIGEALHTYLHISDLATVKVTGLEGCGYHDKVGPPARRKQHGAITFSGEVDRVYVDTTADCVIEDAGLNRRIRIAKSGSLSTVVWTPWTEKAEKMGDMGTGKSGAGWREMVCVESVNAMDNVVTVAPGETHTLAVTYGVEAL</sequence>
<comment type="subunit">
    <text evidence="16">Homodimer.</text>
</comment>
<dbReference type="PATRIC" id="fig|36861.3.peg.1612"/>
<evidence type="ECO:0000256" key="17">
    <source>
        <dbReference type="NCBIfam" id="TIGR00110"/>
    </source>
</evidence>
<evidence type="ECO:0000256" key="7">
    <source>
        <dbReference type="ARBA" id="ARBA00022723"/>
    </source>
</evidence>
<evidence type="ECO:0000256" key="10">
    <source>
        <dbReference type="ARBA" id="ARBA00023014"/>
    </source>
</evidence>
<comment type="catalytic activity">
    <reaction evidence="1">
        <text>alpha-D-glucose 6-phosphate = beta-D-glucose 6-phosphate</text>
        <dbReference type="Rhea" id="RHEA:16249"/>
        <dbReference type="ChEBI" id="CHEBI:58225"/>
        <dbReference type="ChEBI" id="CHEBI:58247"/>
        <dbReference type="EC" id="5.1.3.15"/>
    </reaction>
</comment>
<dbReference type="GO" id="GO:0051537">
    <property type="term" value="F:2 iron, 2 sulfur cluster binding"/>
    <property type="evidence" value="ECO:0007669"/>
    <property type="project" value="UniProtKB-UniRule"/>
</dbReference>
<dbReference type="Gene3D" id="3.50.30.80">
    <property type="entry name" value="IlvD/EDD C-terminal domain-like"/>
    <property type="match status" value="1"/>
</dbReference>
<dbReference type="FunFam" id="3.50.30.80:FF:000001">
    <property type="entry name" value="Dihydroxy-acid dehydratase"/>
    <property type="match status" value="1"/>
</dbReference>
<evidence type="ECO:0000256" key="1">
    <source>
        <dbReference type="ARBA" id="ARBA00001096"/>
    </source>
</evidence>
<dbReference type="PROSITE" id="PS00886">
    <property type="entry name" value="ILVD_EDD_1"/>
    <property type="match status" value="1"/>
</dbReference>
<dbReference type="InterPro" id="IPR008183">
    <property type="entry name" value="Aldose_1/G6P_1-epimerase"/>
</dbReference>
<evidence type="ECO:0000256" key="2">
    <source>
        <dbReference type="ARBA" id="ARBA00001946"/>
    </source>
</evidence>
<dbReference type="GO" id="GO:0000287">
    <property type="term" value="F:magnesium ion binding"/>
    <property type="evidence" value="ECO:0007669"/>
    <property type="project" value="UniProtKB-UniRule"/>
</dbReference>
<keyword evidence="11 16" id="KW-0456">Lyase</keyword>
<protein>
    <recommendedName>
        <fullName evidence="16 17">Dihydroxy-acid dehydratase</fullName>
        <shortName evidence="16">DAD</shortName>
        <ecNumber evidence="16 17">4.2.1.9</ecNumber>
    </recommendedName>
</protein>
<dbReference type="InterPro" id="IPR020558">
    <property type="entry name" value="DiOHA_6PGluconate_deHydtase_CS"/>
</dbReference>
<dbReference type="GO" id="GO:0030246">
    <property type="term" value="F:carbohydrate binding"/>
    <property type="evidence" value="ECO:0007669"/>
    <property type="project" value="InterPro"/>
</dbReference>
<comment type="similarity">
    <text evidence="3">Belongs to the glucose-6-phosphate 1-epimerase family.</text>
</comment>
<feature type="domain" description="Dihydroxy-acid/6-phosphogluconate dehydratase N-terminal" evidence="18">
    <location>
        <begin position="34"/>
        <end position="359"/>
    </location>
</feature>
<dbReference type="InterPro" id="IPR011013">
    <property type="entry name" value="Gal_mutarotase_sf_dom"/>
</dbReference>
<dbReference type="InterPro" id="IPR037237">
    <property type="entry name" value="IlvD/EDD_N"/>
</dbReference>
<name>A0A106BNA0_THIDE</name>
<evidence type="ECO:0000256" key="6">
    <source>
        <dbReference type="ARBA" id="ARBA00022714"/>
    </source>
</evidence>
<keyword evidence="5 16" id="KW-0028">Amino-acid biosynthesis</keyword>
<evidence type="ECO:0000313" key="21">
    <source>
        <dbReference type="Proteomes" id="UP000064243"/>
    </source>
</evidence>
<dbReference type="HAMAP" id="MF_00012">
    <property type="entry name" value="IlvD"/>
    <property type="match status" value="1"/>
</dbReference>
<evidence type="ECO:0000256" key="9">
    <source>
        <dbReference type="ARBA" id="ARBA00023004"/>
    </source>
</evidence>
<keyword evidence="8 16" id="KW-0460">Magnesium</keyword>
<dbReference type="SUPFAM" id="SSF74650">
    <property type="entry name" value="Galactose mutarotase-like"/>
    <property type="match status" value="1"/>
</dbReference>
<evidence type="ECO:0000256" key="13">
    <source>
        <dbReference type="ARBA" id="ARBA00029304"/>
    </source>
</evidence>
<evidence type="ECO:0000256" key="5">
    <source>
        <dbReference type="ARBA" id="ARBA00022605"/>
    </source>
</evidence>
<evidence type="ECO:0000256" key="3">
    <source>
        <dbReference type="ARBA" id="ARBA00005866"/>
    </source>
</evidence>
<dbReference type="eggNOG" id="COG0676">
    <property type="taxonomic scope" value="Bacteria"/>
</dbReference>
<dbReference type="eggNOG" id="COG0129">
    <property type="taxonomic scope" value="Bacteria"/>
</dbReference>
<dbReference type="Gene3D" id="2.70.98.10">
    <property type="match status" value="1"/>
</dbReference>
<comment type="catalytic activity">
    <reaction evidence="13">
        <text>(2R)-2,3-dihydroxy-3-methylbutanoate = 3-methyl-2-oxobutanoate + H2O</text>
        <dbReference type="Rhea" id="RHEA:24809"/>
        <dbReference type="ChEBI" id="CHEBI:11851"/>
        <dbReference type="ChEBI" id="CHEBI:15377"/>
        <dbReference type="ChEBI" id="CHEBI:49072"/>
        <dbReference type="EC" id="4.2.1.9"/>
    </reaction>
    <physiologicalReaction direction="left-to-right" evidence="13">
        <dbReference type="Rhea" id="RHEA:24810"/>
    </physiologicalReaction>
</comment>
<gene>
    <name evidence="16" type="primary">ilvD</name>
    <name evidence="20" type="ORF">ABW22_09765</name>
</gene>
<dbReference type="InterPro" id="IPR025532">
    <property type="entry name" value="G6P_1-epimerase"/>
</dbReference>
<dbReference type="InterPro" id="IPR042096">
    <property type="entry name" value="Dihydro-acid_dehy_C"/>
</dbReference>
<dbReference type="UniPathway" id="UPA00049">
    <property type="reaction ID" value="UER00061"/>
</dbReference>
<feature type="modified residue" description="N6-carboxylysine" evidence="16">
    <location>
        <position position="124"/>
    </location>
</feature>
<comment type="similarity">
    <text evidence="4 16">Belongs to the IlvD/Edd family.</text>
</comment>
<proteinExistence type="inferred from homology"/>
<dbReference type="InterPro" id="IPR056740">
    <property type="entry name" value="ILV_EDD_C"/>
</dbReference>
<feature type="active site" description="Proton acceptor" evidence="16">
    <location>
        <position position="517"/>
    </location>
</feature>
<dbReference type="CDD" id="cd09020">
    <property type="entry name" value="D-hex-6-P-epi_like"/>
    <property type="match status" value="1"/>
</dbReference>
<dbReference type="Pfam" id="PF01263">
    <property type="entry name" value="Aldose_epim"/>
    <property type="match status" value="1"/>
</dbReference>
<evidence type="ECO:0000256" key="15">
    <source>
        <dbReference type="ARBA" id="ARBA00029437"/>
    </source>
</evidence>
<dbReference type="InterPro" id="IPR004404">
    <property type="entry name" value="DihydroxyA_deHydtase"/>
</dbReference>
<evidence type="ECO:0000256" key="16">
    <source>
        <dbReference type="HAMAP-Rule" id="MF_00012"/>
    </source>
</evidence>
<dbReference type="GO" id="GO:0004160">
    <property type="term" value="F:dihydroxy-acid dehydratase activity"/>
    <property type="evidence" value="ECO:0007669"/>
    <property type="project" value="UniProtKB-UniRule"/>
</dbReference>
<dbReference type="SUPFAM" id="SSF143975">
    <property type="entry name" value="IlvD/EDD N-terminal domain-like"/>
    <property type="match status" value="1"/>
</dbReference>
<dbReference type="EMBL" id="LDUG01000025">
    <property type="protein sequence ID" value="KVW95621.1"/>
    <property type="molecule type" value="Genomic_DNA"/>
</dbReference>
<evidence type="ECO:0000259" key="18">
    <source>
        <dbReference type="Pfam" id="PF00920"/>
    </source>
</evidence>
<dbReference type="GO" id="GO:0005975">
    <property type="term" value="P:carbohydrate metabolic process"/>
    <property type="evidence" value="ECO:0007669"/>
    <property type="project" value="InterPro"/>
</dbReference>
<feature type="binding site" evidence="16">
    <location>
        <position position="123"/>
    </location>
    <ligand>
        <name>Mg(2+)</name>
        <dbReference type="ChEBI" id="CHEBI:18420"/>
    </ligand>
</feature>
<comment type="cofactor">
    <cofactor evidence="16">
        <name>[2Fe-2S] cluster</name>
        <dbReference type="ChEBI" id="CHEBI:190135"/>
    </cofactor>
    <text evidence="16">Binds 1 [2Fe-2S] cluster per subunit. This cluster acts as a Lewis acid cofactor.</text>
</comment>
<dbReference type="AlphaFoldDB" id="A0A106BNA0"/>
<dbReference type="NCBIfam" id="TIGR00110">
    <property type="entry name" value="ilvD"/>
    <property type="match status" value="1"/>
</dbReference>
<comment type="caution">
    <text evidence="20">The sequence shown here is derived from an EMBL/GenBank/DDBJ whole genome shotgun (WGS) entry which is preliminary data.</text>
</comment>
<comment type="pathway">
    <text evidence="14 16">Amino-acid biosynthesis; L-valine biosynthesis; L-valine from pyruvate: step 3/4.</text>
</comment>
<evidence type="ECO:0000256" key="8">
    <source>
        <dbReference type="ARBA" id="ARBA00022842"/>
    </source>
</evidence>
<feature type="domain" description="Dihydroxy-acid/6-phosphogluconate dehydratase C-terminal" evidence="19">
    <location>
        <begin position="408"/>
        <end position="607"/>
    </location>
</feature>